<dbReference type="AlphaFoldDB" id="A0AA41PVY3"/>
<keyword evidence="3" id="KW-1185">Reference proteome</keyword>
<gene>
    <name evidence="2" type="ORF">LZ495_06575</name>
</gene>
<protein>
    <submittedName>
        <fullName evidence="2">Nuclear transport factor 2 family protein</fullName>
    </submittedName>
</protein>
<dbReference type="Pfam" id="PF12680">
    <property type="entry name" value="SnoaL_2"/>
    <property type="match status" value="1"/>
</dbReference>
<evidence type="ECO:0000259" key="1">
    <source>
        <dbReference type="Pfam" id="PF12680"/>
    </source>
</evidence>
<name>A0AA41PVY3_9ACTN</name>
<feature type="domain" description="SnoaL-like" evidence="1">
    <location>
        <begin position="15"/>
        <end position="125"/>
    </location>
</feature>
<proteinExistence type="predicted"/>
<reference evidence="2" key="1">
    <citation type="submission" date="2022-01" db="EMBL/GenBank/DDBJ databases">
        <title>Genome-Based Taxonomic Classification of the Phylum Actinobacteria.</title>
        <authorList>
            <person name="Gao Y."/>
        </authorList>
    </citation>
    <scope>NUCLEOTIDE SEQUENCE</scope>
    <source>
        <strain evidence="2">KLBMP 8922</strain>
    </source>
</reference>
<comment type="caution">
    <text evidence="2">The sequence shown here is derived from an EMBL/GenBank/DDBJ whole genome shotgun (WGS) entry which is preliminary data.</text>
</comment>
<dbReference type="SUPFAM" id="SSF54427">
    <property type="entry name" value="NTF2-like"/>
    <property type="match status" value="1"/>
</dbReference>
<dbReference type="RefSeq" id="WP_235051007.1">
    <property type="nucleotide sequence ID" value="NZ_JAKFHA010000002.1"/>
</dbReference>
<organism evidence="2 3">
    <name type="scientific">Yinghuangia soli</name>
    <dbReference type="NCBI Taxonomy" id="2908204"/>
    <lineage>
        <taxon>Bacteria</taxon>
        <taxon>Bacillati</taxon>
        <taxon>Actinomycetota</taxon>
        <taxon>Actinomycetes</taxon>
        <taxon>Kitasatosporales</taxon>
        <taxon>Streptomycetaceae</taxon>
        <taxon>Yinghuangia</taxon>
    </lineage>
</organism>
<dbReference type="Proteomes" id="UP001165378">
    <property type="component" value="Unassembled WGS sequence"/>
</dbReference>
<evidence type="ECO:0000313" key="2">
    <source>
        <dbReference type="EMBL" id="MCF2526883.1"/>
    </source>
</evidence>
<dbReference type="Gene3D" id="3.10.450.50">
    <property type="match status" value="1"/>
</dbReference>
<sequence>MTTSVTPATTAEIMRRFNDVFINHDPADLPELVADDCVMVSVQPAPEGTRYEGRADCVAFWTALASDPNTSFTPTEVIIAGDRATILWKAVFTTPDAADTVFGDGHTSYVLGVNVMRVKDGRITEALGYTKSP</sequence>
<dbReference type="EMBL" id="JAKFHA010000002">
    <property type="protein sequence ID" value="MCF2526883.1"/>
    <property type="molecule type" value="Genomic_DNA"/>
</dbReference>
<accession>A0AA41PVY3</accession>
<dbReference type="InterPro" id="IPR037401">
    <property type="entry name" value="SnoaL-like"/>
</dbReference>
<evidence type="ECO:0000313" key="3">
    <source>
        <dbReference type="Proteomes" id="UP001165378"/>
    </source>
</evidence>
<dbReference type="InterPro" id="IPR032710">
    <property type="entry name" value="NTF2-like_dom_sf"/>
</dbReference>